<comment type="similarity">
    <text evidence="4">Belongs to the UPL family. K-HECT subfamily.</text>
</comment>
<dbReference type="Gene3D" id="2.60.120.260">
    <property type="entry name" value="Galactose-binding domain-like"/>
    <property type="match status" value="1"/>
</dbReference>
<feature type="coiled-coil region" evidence="5">
    <location>
        <begin position="1196"/>
        <end position="1223"/>
    </location>
</feature>
<dbReference type="InterPro" id="IPR016024">
    <property type="entry name" value="ARM-type_fold"/>
</dbReference>
<keyword evidence="4" id="KW-0833">Ubl conjugation pathway</keyword>
<evidence type="ECO:0000256" key="1">
    <source>
        <dbReference type="ARBA" id="ARBA00000885"/>
    </source>
</evidence>
<dbReference type="EC" id="2.3.2.26" evidence="4"/>
<feature type="compositionally biased region" description="Low complexity" evidence="6">
    <location>
        <begin position="1296"/>
        <end position="1318"/>
    </location>
</feature>
<dbReference type="SUPFAM" id="SSF49785">
    <property type="entry name" value="Galactose-binding domain-like"/>
    <property type="match status" value="1"/>
</dbReference>
<accession>A0A423SKN8</accession>
<evidence type="ECO:0000259" key="7">
    <source>
        <dbReference type="PROSITE" id="PS51416"/>
    </source>
</evidence>
<dbReference type="FunFam" id="1.25.40.20:FF:000372">
    <property type="entry name" value="Putative hect e3 ubiquitin ligase"/>
    <property type="match status" value="1"/>
</dbReference>
<dbReference type="Gene3D" id="2.30.30.40">
    <property type="entry name" value="SH3 Domains"/>
    <property type="match status" value="1"/>
</dbReference>
<dbReference type="PANTHER" id="PTHR45670:SF1">
    <property type="entry name" value="E3 UBIQUITIN-PROTEIN LIGASE HECTD1"/>
    <property type="match status" value="1"/>
</dbReference>
<dbReference type="InterPro" id="IPR012919">
    <property type="entry name" value="SUN_dom"/>
</dbReference>
<feature type="region of interest" description="Disordered" evidence="6">
    <location>
        <begin position="395"/>
        <end position="417"/>
    </location>
</feature>
<dbReference type="InterPro" id="IPR008979">
    <property type="entry name" value="Galactose-bd-like_sf"/>
</dbReference>
<comment type="caution">
    <text evidence="8">The sequence shown here is derived from an EMBL/GenBank/DDBJ whole genome shotgun (WGS) entry which is preliminary data.</text>
</comment>
<dbReference type="Gene3D" id="1.25.10.10">
    <property type="entry name" value="Leucine-rich Repeat Variant"/>
    <property type="match status" value="1"/>
</dbReference>
<reference evidence="8 9" key="2">
    <citation type="submission" date="2019-01" db="EMBL/GenBank/DDBJ databases">
        <title>The decoding of complex shrimp genome reveals the adaptation for benthos swimmer, frequently molting mechanism and breeding impact on genome.</title>
        <authorList>
            <person name="Sun Y."/>
            <person name="Gao Y."/>
            <person name="Yu Y."/>
        </authorList>
    </citation>
    <scope>NUCLEOTIDE SEQUENCE [LARGE SCALE GENOMIC DNA]</scope>
    <source>
        <tissue evidence="8">Muscle</tissue>
    </source>
</reference>
<feature type="repeat" description="ANK" evidence="3">
    <location>
        <begin position="369"/>
        <end position="401"/>
    </location>
</feature>
<name>A0A423SKN8_PENVA</name>
<keyword evidence="9" id="KW-1185">Reference proteome</keyword>
<dbReference type="FunFam" id="2.60.120.260:FF:000014">
    <property type="entry name" value="E3 ubiquitin-protein ligase HECTD1 isoform X1"/>
    <property type="match status" value="1"/>
</dbReference>
<gene>
    <name evidence="8" type="ORF">C7M84_017334</name>
</gene>
<evidence type="ECO:0000256" key="5">
    <source>
        <dbReference type="SAM" id="Coils"/>
    </source>
</evidence>
<evidence type="ECO:0000313" key="8">
    <source>
        <dbReference type="EMBL" id="ROT64729.1"/>
    </source>
</evidence>
<dbReference type="PROSITE" id="PS51416">
    <property type="entry name" value="MIB_HERC2"/>
    <property type="match status" value="1"/>
</dbReference>
<comment type="function">
    <text evidence="4">E3 ubiquitin-protein ligase which accepts ubiquitin from an E2 ubiquitin-conjugating enzyme in the form of a thioester and then directly transfers the ubiquitin to targeted substrates.</text>
</comment>
<comment type="catalytic activity">
    <reaction evidence="1 4">
        <text>S-ubiquitinyl-[E2 ubiquitin-conjugating enzyme]-L-cysteine + [acceptor protein]-L-lysine = [E2 ubiquitin-conjugating enzyme]-L-cysteine + N(6)-ubiquitinyl-[acceptor protein]-L-lysine.</text>
        <dbReference type="EC" id="2.3.2.26"/>
    </reaction>
</comment>
<dbReference type="InterPro" id="IPR011989">
    <property type="entry name" value="ARM-like"/>
</dbReference>
<organism evidence="8 9">
    <name type="scientific">Penaeus vannamei</name>
    <name type="common">Whiteleg shrimp</name>
    <name type="synonym">Litopenaeus vannamei</name>
    <dbReference type="NCBI Taxonomy" id="6689"/>
    <lineage>
        <taxon>Eukaryota</taxon>
        <taxon>Metazoa</taxon>
        <taxon>Ecdysozoa</taxon>
        <taxon>Arthropoda</taxon>
        <taxon>Crustacea</taxon>
        <taxon>Multicrustacea</taxon>
        <taxon>Malacostraca</taxon>
        <taxon>Eumalacostraca</taxon>
        <taxon>Eucarida</taxon>
        <taxon>Decapoda</taxon>
        <taxon>Dendrobranchiata</taxon>
        <taxon>Penaeoidea</taxon>
        <taxon>Penaeidae</taxon>
        <taxon>Penaeus</taxon>
    </lineage>
</organism>
<dbReference type="OrthoDB" id="412600at2759"/>
<protein>
    <recommendedName>
        <fullName evidence="4">E3 ubiquitin-protein ligase</fullName>
        <ecNumber evidence="4">2.3.2.26</ecNumber>
    </recommendedName>
</protein>
<keyword evidence="5" id="KW-0175">Coiled coil</keyword>
<reference evidence="8 9" key="1">
    <citation type="submission" date="2018-04" db="EMBL/GenBank/DDBJ databases">
        <authorList>
            <person name="Zhang X."/>
            <person name="Yuan J."/>
            <person name="Li F."/>
            <person name="Xiang J."/>
        </authorList>
    </citation>
    <scope>NUCLEOTIDE SEQUENCE [LARGE SCALE GENOMIC DNA]</scope>
    <source>
        <tissue evidence="8">Muscle</tissue>
    </source>
</reference>
<feature type="region of interest" description="Disordered" evidence="6">
    <location>
        <begin position="1292"/>
        <end position="1318"/>
    </location>
</feature>
<dbReference type="STRING" id="6689.A0A423SKN8"/>
<dbReference type="UniPathway" id="UPA00143"/>
<dbReference type="Pfam" id="PF07738">
    <property type="entry name" value="Sad1_UNC"/>
    <property type="match status" value="1"/>
</dbReference>
<dbReference type="Pfam" id="PF12796">
    <property type="entry name" value="Ank_2"/>
    <property type="match status" value="1"/>
</dbReference>
<evidence type="ECO:0000256" key="3">
    <source>
        <dbReference type="PROSITE-ProRule" id="PRU00023"/>
    </source>
</evidence>
<keyword evidence="2 4" id="KW-0808">Transferase</keyword>
<dbReference type="GO" id="GO:0061630">
    <property type="term" value="F:ubiquitin protein ligase activity"/>
    <property type="evidence" value="ECO:0007669"/>
    <property type="project" value="UniProtKB-UniRule"/>
</dbReference>
<keyword evidence="3" id="KW-0040">ANK repeat</keyword>
<dbReference type="Proteomes" id="UP000283509">
    <property type="component" value="Unassembled WGS sequence"/>
</dbReference>
<feature type="repeat" description="ANK" evidence="3">
    <location>
        <begin position="338"/>
        <end position="370"/>
    </location>
</feature>
<feature type="region of interest" description="Disordered" evidence="6">
    <location>
        <begin position="1339"/>
        <end position="1376"/>
    </location>
</feature>
<dbReference type="PROSITE" id="PS50088">
    <property type="entry name" value="ANK_REPEAT"/>
    <property type="match status" value="2"/>
</dbReference>
<proteinExistence type="inferred from homology"/>
<dbReference type="SUPFAM" id="SSF48403">
    <property type="entry name" value="Ankyrin repeat"/>
    <property type="match status" value="1"/>
</dbReference>
<dbReference type="GO" id="GO:0046872">
    <property type="term" value="F:metal ion binding"/>
    <property type="evidence" value="ECO:0007669"/>
    <property type="project" value="InterPro"/>
</dbReference>
<evidence type="ECO:0000313" key="9">
    <source>
        <dbReference type="Proteomes" id="UP000283509"/>
    </source>
</evidence>
<dbReference type="InterPro" id="IPR037252">
    <property type="entry name" value="Mib_Herc2_sf"/>
</dbReference>
<dbReference type="GO" id="GO:0016607">
    <property type="term" value="C:nuclear speck"/>
    <property type="evidence" value="ECO:0007669"/>
    <property type="project" value="TreeGrafter"/>
</dbReference>
<dbReference type="PANTHER" id="PTHR45670">
    <property type="entry name" value="E3 UBIQUITIN-PROTEIN LIGASE TRIP12"/>
    <property type="match status" value="1"/>
</dbReference>
<feature type="compositionally biased region" description="Basic and acidic residues" evidence="6">
    <location>
        <begin position="397"/>
        <end position="417"/>
    </location>
</feature>
<evidence type="ECO:0000256" key="6">
    <source>
        <dbReference type="SAM" id="MobiDB-lite"/>
    </source>
</evidence>
<dbReference type="SUPFAM" id="SSF48371">
    <property type="entry name" value="ARM repeat"/>
    <property type="match status" value="1"/>
</dbReference>
<comment type="pathway">
    <text evidence="4">Protein modification; protein ubiquitination.</text>
</comment>
<dbReference type="InterPro" id="IPR002110">
    <property type="entry name" value="Ankyrin_rpt"/>
</dbReference>
<evidence type="ECO:0000256" key="4">
    <source>
        <dbReference type="RuleBase" id="RU369009"/>
    </source>
</evidence>
<dbReference type="Gene3D" id="1.25.40.20">
    <property type="entry name" value="Ankyrin repeat-containing domain"/>
    <property type="match status" value="1"/>
</dbReference>
<dbReference type="FunFam" id="2.30.30.40:FF:000085">
    <property type="entry name" value="E3 ubiquitin-protein ligase HECTD1 isoform X1"/>
    <property type="match status" value="1"/>
</dbReference>
<dbReference type="SMART" id="SM00248">
    <property type="entry name" value="ANK"/>
    <property type="match status" value="3"/>
</dbReference>
<dbReference type="EMBL" id="QCYY01003200">
    <property type="protein sequence ID" value="ROT64729.1"/>
    <property type="molecule type" value="Genomic_DNA"/>
</dbReference>
<feature type="compositionally biased region" description="Polar residues" evidence="6">
    <location>
        <begin position="1339"/>
        <end position="1360"/>
    </location>
</feature>
<dbReference type="GO" id="GO:0043161">
    <property type="term" value="P:proteasome-mediated ubiquitin-dependent protein catabolic process"/>
    <property type="evidence" value="ECO:0007669"/>
    <property type="project" value="TreeGrafter"/>
</dbReference>
<dbReference type="Pfam" id="PF06701">
    <property type="entry name" value="MIB_HERC2"/>
    <property type="match status" value="1"/>
</dbReference>
<dbReference type="InterPro" id="IPR045322">
    <property type="entry name" value="HECTD1/TRIP12-like"/>
</dbReference>
<evidence type="ECO:0000256" key="2">
    <source>
        <dbReference type="ARBA" id="ARBA00022679"/>
    </source>
</evidence>
<dbReference type="SMR" id="A0A423SKN8"/>
<feature type="domain" description="MIB/HERC2" evidence="7">
    <location>
        <begin position="1217"/>
        <end position="1289"/>
    </location>
</feature>
<dbReference type="PROSITE" id="PS50297">
    <property type="entry name" value="ANK_REP_REGION"/>
    <property type="match status" value="2"/>
</dbReference>
<dbReference type="InterPro" id="IPR036770">
    <property type="entry name" value="Ankyrin_rpt-contain_sf"/>
</dbReference>
<dbReference type="GO" id="GO:0070534">
    <property type="term" value="P:protein K63-linked ubiquitination"/>
    <property type="evidence" value="ECO:0007669"/>
    <property type="project" value="TreeGrafter"/>
</dbReference>
<dbReference type="SUPFAM" id="SSF159034">
    <property type="entry name" value="Mib/herc2 domain-like"/>
    <property type="match status" value="1"/>
</dbReference>
<sequence>MDPGVLMPAPSPSHSCPPRTFLPALCRIFLDECAPDNVLEVTARAITYYLDVSAECTRRITTVEGAIKAMCNRLVVADVTSRTSKDLAEQCIKVLELICTREAGAVFEAGGLNCVLSFIRDNGHLVHKDTLHSAMHLVSRLCGKMEPADPGLAPCVESLSTLLRHEDQHVADGALRCFASLADRFTRRAQDPAPLAQHCLVTHLLARLAENSKTSASVSTVISLLSTLCRGSPSITHNLLRSELPDAIEKALQGDERCVLDTMRLVDLLLVLLFEGRKALPKSGMSTVASRLPGLRRMDSSGEKTHRQLIDCIRSKDTDALIDAIDSGGIEVNFMDDVGQTLLNWASAFGTQEMVEFLCERGADVNKGQRSSSLHYAACFGRPQIAKVLLRHGANPDLRDEDGKTPLDKARERNDEGHREVAAILQSPAEWLVVADGKSTISSQDKKTVEEGNSANIEGEAEIGEPRGDVEMAPVYLSRLLPVFCHTFQATMVHTVRKASLSILRKMVHYIPAPLLHQVCGGEGTTISTSTNNINASTSTANTLLGSQLVEVIALVLGNEEDEDGHLVALQMVDDLLSKAAPLLLEHCARLGVISKVGSLAGPSDPPIEEYSSKGKDDQEQLTLGELLTSSHLFGLHRKEGDEPGMEDAKEVVPGKAYHWRDWCVARGRDCLYIWSDAAALELSNGSNGWFRFILDGKLATMYSSGSPEGGSESTAENRSEFLEKLQRAKSAVRPGSPSQPVLSTPGPARLVIGNWSLQCKKEGELHIHNSDGQQQATILREDLPGFIFESNRNTKHSFTAETSLGPEFHAGWTGRRGKRFRSKVEAMKQKVKGLARDVYEKYFKAAQTQPRGVVAKLGNIVAQIERACQKQVSNKNSGEWTEILRAAVEDLVTLLRDESTVSAYELHSSGLVQALLTLLSPGTAQHIPEDNRQVSQRRLNKMIKQRRNVFKSCFKTTPGESSLIDRNGRTLKMEPLATVEQLERYLLKMVAKQWYDFDRASFAFVRKLKEGQKLTFKCNRDFDENGIIYWIGTNAKTAYEWVNPASVGLVVVTSSEGRNLPYGRLEDILSRDPSALNCHTNDDKRAWFAIDLGVWFVPSAYTLRHARGYGRSALRNWMFQVSKDGMTWTTLYTHVDDCSLNEPGSTHTWFIQPQQDEKTGWRHVRIQQTGKNASGQTHYLSLSGLELYGTVTGVCEDLGRAAKEAEANLRRQRRLVKSQMVKHMVVGARVVRGLDWKWRDQDGNPPSEGTITGELHNGWIDVTWDHGASNSYRMGAEGKYDLKLAPGYDPESPQVSIVSTGISSSSSNTSTTSAPASSIPTITTAIKTTKVVSTEVSQGTSVLTSRKCSSTPSLPQATTDTHKHSVAASEQAASDDNLTAKAAETVAENVLSVASAEALLSVEGSGRDKGSELATLVQSLSLHDRDLTSDFSDAMSSLESVLNTSDIKSGTGDMSEAMTVMDVGLHPSADSSKSGHLAQAGECPAPMSVSVPNLTSADSEPLTHSLLETFAQVARRRGGSATMPPGSGICGSGGVAPHAPNVPASVTNMRTGLGQLIGGPPPTLAHPVFSPSTHSMSSLVRLALSSHFHLPG</sequence>
<dbReference type="InterPro" id="IPR010606">
    <property type="entry name" value="Mib_Herc2"/>
</dbReference>